<name>A0A4R6SWC2_9SPHI</name>
<dbReference type="RefSeq" id="WP_133576157.1">
    <property type="nucleotide sequence ID" value="NZ_SNYC01000004.1"/>
</dbReference>
<dbReference type="OrthoDB" id="2599194at2"/>
<sequence>MNNLFNQSDTAGILVRIEKLSPNAQRQWGKMNVNQMLAHCNASLETAMGLSFSKRLGFVGRLFGKLLKPAFFGEKPFPKNSATDQSYIIKDNPDFEKEKAKVIEQITIFSDGGPAKCATTPHAFFGELTPEQWAIMQWKHFDHHLRQFGA</sequence>
<accession>A0A4R6SWC2</accession>
<dbReference type="Proteomes" id="UP000295620">
    <property type="component" value="Unassembled WGS sequence"/>
</dbReference>
<dbReference type="Gene3D" id="1.20.120.450">
    <property type="entry name" value="dinb family like domain"/>
    <property type="match status" value="1"/>
</dbReference>
<reference evidence="1 2" key="1">
    <citation type="submission" date="2019-03" db="EMBL/GenBank/DDBJ databases">
        <title>Genomic Encyclopedia of Archaeal and Bacterial Type Strains, Phase II (KMG-II): from individual species to whole genera.</title>
        <authorList>
            <person name="Goeker M."/>
        </authorList>
    </citation>
    <scope>NUCLEOTIDE SEQUENCE [LARGE SCALE GENOMIC DNA]</scope>
    <source>
        <strain evidence="1 2">DSM 19035</strain>
    </source>
</reference>
<organism evidence="1 2">
    <name type="scientific">Pedobacter metabolipauper</name>
    <dbReference type="NCBI Taxonomy" id="425513"/>
    <lineage>
        <taxon>Bacteria</taxon>
        <taxon>Pseudomonadati</taxon>
        <taxon>Bacteroidota</taxon>
        <taxon>Sphingobacteriia</taxon>
        <taxon>Sphingobacteriales</taxon>
        <taxon>Sphingobacteriaceae</taxon>
        <taxon>Pedobacter</taxon>
    </lineage>
</organism>
<dbReference type="EMBL" id="SNYC01000004">
    <property type="protein sequence ID" value="TDQ10120.1"/>
    <property type="molecule type" value="Genomic_DNA"/>
</dbReference>
<evidence type="ECO:0000313" key="2">
    <source>
        <dbReference type="Proteomes" id="UP000295620"/>
    </source>
</evidence>
<dbReference type="InterPro" id="IPR034660">
    <property type="entry name" value="DinB/YfiT-like"/>
</dbReference>
<evidence type="ECO:0000313" key="1">
    <source>
        <dbReference type="EMBL" id="TDQ10120.1"/>
    </source>
</evidence>
<protein>
    <submittedName>
        <fullName evidence="1">Uncharacterized protein DUF1569</fullName>
    </submittedName>
</protein>
<dbReference type="InterPro" id="IPR011463">
    <property type="entry name" value="DUF1569"/>
</dbReference>
<dbReference type="Pfam" id="PF07606">
    <property type="entry name" value="DUF1569"/>
    <property type="match status" value="1"/>
</dbReference>
<proteinExistence type="predicted"/>
<gene>
    <name evidence="1" type="ORF">ATK78_2285</name>
</gene>
<dbReference type="AlphaFoldDB" id="A0A4R6SWC2"/>
<keyword evidence="2" id="KW-1185">Reference proteome</keyword>
<comment type="caution">
    <text evidence="1">The sequence shown here is derived from an EMBL/GenBank/DDBJ whole genome shotgun (WGS) entry which is preliminary data.</text>
</comment>